<keyword evidence="5" id="KW-0805">Transcription regulation</keyword>
<protein>
    <recommendedName>
        <fullName evidence="3">Chromatin modification-related protein EAF3</fullName>
    </recommendedName>
</protein>
<dbReference type="CDD" id="cd18983">
    <property type="entry name" value="CBD_MSL3_like"/>
    <property type="match status" value="1"/>
</dbReference>
<evidence type="ECO:0000256" key="5">
    <source>
        <dbReference type="ARBA" id="ARBA00023015"/>
    </source>
</evidence>
<feature type="region of interest" description="Disordered" evidence="9">
    <location>
        <begin position="303"/>
        <end position="419"/>
    </location>
</feature>
<feature type="compositionally biased region" description="Gly residues" evidence="9">
    <location>
        <begin position="723"/>
        <end position="733"/>
    </location>
</feature>
<evidence type="ECO:0000256" key="3">
    <source>
        <dbReference type="ARBA" id="ARBA00018505"/>
    </source>
</evidence>
<dbReference type="EMBL" id="JACYCC010000130">
    <property type="protein sequence ID" value="KAF8674617.1"/>
    <property type="molecule type" value="Genomic_DNA"/>
</dbReference>
<proteinExistence type="inferred from homology"/>
<evidence type="ECO:0000256" key="9">
    <source>
        <dbReference type="SAM" id="MobiDB-lite"/>
    </source>
</evidence>
<gene>
    <name evidence="12" type="ORF">RHS04_07163</name>
</gene>
<dbReference type="InterPro" id="IPR038217">
    <property type="entry name" value="MRG_C_sf"/>
</dbReference>
<dbReference type="GO" id="GO:0006355">
    <property type="term" value="P:regulation of DNA-templated transcription"/>
    <property type="evidence" value="ECO:0007669"/>
    <property type="project" value="InterPro"/>
</dbReference>
<dbReference type="InterPro" id="IPR026541">
    <property type="entry name" value="MRG_dom"/>
</dbReference>
<sequence>MMEKPMRKRSNGRGHHVALCQTIITIGGVGKILAEIVLEKNAITQIIGEGGTRGEKKTEQEEYANEERHRGMAPVPRNSLNVSSAQSIVPDRVIPLMIVKQQGTTPERPTSAPTHRRHPLTQTGGMSPINRSPGVRDTGSEGVAKDTLNTEQWFSKMHHPPAPSDDRKHRDLFAVVMPPLGWRKSVDGAKGKKITTNQDQTDTTPVFNKPPPVPGLAGVAIEALGVTSLGIVNPTQSQPTPVEDSEAMDIDEPSTENSTPAPGASAIPTGSSSNAEMTPPHQVHLLSALLVEVEVGAGVVVEEAEEDGGEEEEAEKSEESPAEEHDSPESDASSAMGEDEFPRPAFEDASEQPEEGDTMIDANGDEDADEDGDIDADGEVDIDPDVPIDSDEDAGSLLDMDMPDQTIPDSDGDPDMSMMSVSSKRLTARQAALIAGGSDAKHVMLPEATGRKAQKTEAEIALRRSETARKRKHQDAQRLEDEKTETINRLLKKQSVRARNKKALDTPVNEAVAPGEEPAVTAVVDNRPRVPCYRWVSSARDASPTLSFSVPENMADFPHEPNASLLAASAQPVIRPVATCAVSGCTAQRKYRLSGAPNFETGACGMDHLKLLKTQTKFGRMSNPVTYVIGERVLCYHGPLIYEAKILKIDNAPEGNPHPKTGCTGTHYLVHYKGWKQSWDEWVLPSRLLKWNDTNLTIQKNLVSQTKQAGPGAGGSSKAIGASSGGMAAGGRGAARKEGRKRGREEDEATKKPEMKLEIPDVLKVQLVDDWEAVTKSNRLVPLPRTPNVQEILIGFKDWLPNVMPSTKQRMLATVLPVIVAGLQLYFDKSVGANLLYRFERAQYMELRRRYVAGPQVMAGEPKDLSTIYGAEHLLRLIVNLPSMIAQTTMDTESVALLKEYVEYLLQYLVQERERLFLKEYEHASPHYQNISRA</sequence>
<feature type="domain" description="INO80 complex subunit B-like conserved region" evidence="11">
    <location>
        <begin position="459"/>
        <end position="554"/>
    </location>
</feature>
<organism evidence="12 13">
    <name type="scientific">Rhizoctonia solani</name>
    <dbReference type="NCBI Taxonomy" id="456999"/>
    <lineage>
        <taxon>Eukaryota</taxon>
        <taxon>Fungi</taxon>
        <taxon>Dikarya</taxon>
        <taxon>Basidiomycota</taxon>
        <taxon>Agaricomycotina</taxon>
        <taxon>Agaricomycetes</taxon>
        <taxon>Cantharellales</taxon>
        <taxon>Ceratobasidiaceae</taxon>
        <taxon>Rhizoctonia</taxon>
    </lineage>
</organism>
<evidence type="ECO:0000259" key="10">
    <source>
        <dbReference type="SMART" id="SM00298"/>
    </source>
</evidence>
<dbReference type="Pfam" id="PF05712">
    <property type="entry name" value="MRG"/>
    <property type="match status" value="1"/>
</dbReference>
<feature type="region of interest" description="Disordered" evidence="9">
    <location>
        <begin position="52"/>
        <end position="78"/>
    </location>
</feature>
<accession>A0A8H7H5I7</accession>
<dbReference type="InterPro" id="IPR053820">
    <property type="entry name" value="MSL3_chromo-like"/>
</dbReference>
<dbReference type="InterPro" id="IPR006880">
    <property type="entry name" value="INO80B_C"/>
</dbReference>
<evidence type="ECO:0000313" key="12">
    <source>
        <dbReference type="EMBL" id="KAF8674617.1"/>
    </source>
</evidence>
<name>A0A8H7H5I7_9AGAM</name>
<comment type="similarity">
    <text evidence="2">Belongs to the MRG family.</text>
</comment>
<dbReference type="InterPro" id="IPR008676">
    <property type="entry name" value="MRG"/>
</dbReference>
<dbReference type="GO" id="GO:0032221">
    <property type="term" value="C:Rpd3S complex"/>
    <property type="evidence" value="ECO:0007669"/>
    <property type="project" value="TreeGrafter"/>
</dbReference>
<feature type="compositionally biased region" description="Polar residues" evidence="9">
    <location>
        <begin position="103"/>
        <end position="113"/>
    </location>
</feature>
<feature type="compositionally biased region" description="Basic and acidic residues" evidence="9">
    <location>
        <begin position="317"/>
        <end position="328"/>
    </location>
</feature>
<feature type="compositionally biased region" description="Acidic residues" evidence="9">
    <location>
        <begin position="243"/>
        <end position="254"/>
    </location>
</feature>
<feature type="region of interest" description="Disordered" evidence="9">
    <location>
        <begin position="231"/>
        <end position="279"/>
    </location>
</feature>
<evidence type="ECO:0000256" key="7">
    <source>
        <dbReference type="ARBA" id="ARBA00023242"/>
    </source>
</evidence>
<feature type="region of interest" description="Disordered" evidence="9">
    <location>
        <begin position="705"/>
        <end position="755"/>
    </location>
</feature>
<dbReference type="GO" id="GO:0006338">
    <property type="term" value="P:chromatin remodeling"/>
    <property type="evidence" value="ECO:0007669"/>
    <property type="project" value="UniProtKB-ARBA"/>
</dbReference>
<feature type="compositionally biased region" description="Basic and acidic residues" evidence="9">
    <location>
        <begin position="52"/>
        <end position="70"/>
    </location>
</feature>
<feature type="compositionally biased region" description="Basic and acidic residues" evidence="9">
    <location>
        <begin position="743"/>
        <end position="755"/>
    </location>
</feature>
<feature type="domain" description="Chromo" evidence="10">
    <location>
        <begin position="626"/>
        <end position="704"/>
    </location>
</feature>
<keyword evidence="7" id="KW-0539">Nucleus</keyword>
<keyword evidence="4" id="KW-0156">Chromatin regulator</keyword>
<dbReference type="SUPFAM" id="SSF54160">
    <property type="entry name" value="Chromo domain-like"/>
    <property type="match status" value="1"/>
</dbReference>
<dbReference type="AlphaFoldDB" id="A0A8H7H5I7"/>
<dbReference type="Proteomes" id="UP000650582">
    <property type="component" value="Unassembled WGS sequence"/>
</dbReference>
<feature type="compositionally biased region" description="Acidic residues" evidence="9">
    <location>
        <begin position="303"/>
        <end position="316"/>
    </location>
</feature>
<evidence type="ECO:0000259" key="11">
    <source>
        <dbReference type="SMART" id="SM01406"/>
    </source>
</evidence>
<comment type="subcellular location">
    <subcellularLocation>
        <location evidence="1">Nucleus</location>
    </subcellularLocation>
</comment>
<dbReference type="Gene3D" id="1.10.274.30">
    <property type="entry name" value="MRG domain"/>
    <property type="match status" value="1"/>
</dbReference>
<feature type="region of interest" description="Disordered" evidence="9">
    <location>
        <begin position="103"/>
        <end position="141"/>
    </location>
</feature>
<evidence type="ECO:0000256" key="6">
    <source>
        <dbReference type="ARBA" id="ARBA00023163"/>
    </source>
</evidence>
<dbReference type="Pfam" id="PF22732">
    <property type="entry name" value="MSL3_chromo-like"/>
    <property type="match status" value="1"/>
</dbReference>
<dbReference type="SMART" id="SM00298">
    <property type="entry name" value="CHROMO"/>
    <property type="match status" value="1"/>
</dbReference>
<reference evidence="12" key="1">
    <citation type="submission" date="2020-09" db="EMBL/GenBank/DDBJ databases">
        <title>Comparative genome analyses of four rice-infecting Rhizoctonia solani isolates reveal extensive enrichment of homogalacturonan modification genes.</title>
        <authorList>
            <person name="Lee D.-Y."/>
            <person name="Jeon J."/>
            <person name="Kim K.-T."/>
            <person name="Cheong K."/>
            <person name="Song H."/>
            <person name="Choi G."/>
            <person name="Ko J."/>
            <person name="Opiyo S.O."/>
            <person name="Zuo S."/>
            <person name="Madhav S."/>
            <person name="Lee Y.-H."/>
            <person name="Wang G.-L."/>
        </authorList>
    </citation>
    <scope>NUCLEOTIDE SEQUENCE</scope>
    <source>
        <strain evidence="12">AG1-IA YN-7</strain>
    </source>
</reference>
<evidence type="ECO:0000256" key="1">
    <source>
        <dbReference type="ARBA" id="ARBA00004123"/>
    </source>
</evidence>
<feature type="coiled-coil region" evidence="8">
    <location>
        <begin position="462"/>
        <end position="489"/>
    </location>
</feature>
<dbReference type="PANTHER" id="PTHR10880">
    <property type="entry name" value="MORTALITY FACTOR 4-LIKE PROTEIN"/>
    <property type="match status" value="1"/>
</dbReference>
<evidence type="ECO:0000256" key="4">
    <source>
        <dbReference type="ARBA" id="ARBA00022853"/>
    </source>
</evidence>
<dbReference type="InterPro" id="IPR000953">
    <property type="entry name" value="Chromo/chromo_shadow_dom"/>
</dbReference>
<dbReference type="SMART" id="SM01406">
    <property type="entry name" value="PAPA-1"/>
    <property type="match status" value="1"/>
</dbReference>
<comment type="caution">
    <text evidence="12">The sequence shown here is derived from an EMBL/GenBank/DDBJ whole genome shotgun (WGS) entry which is preliminary data.</text>
</comment>
<dbReference type="Pfam" id="PF04795">
    <property type="entry name" value="PAPA-1"/>
    <property type="match status" value="1"/>
</dbReference>
<dbReference type="Gene3D" id="2.30.30.140">
    <property type="match status" value="1"/>
</dbReference>
<evidence type="ECO:0000256" key="2">
    <source>
        <dbReference type="ARBA" id="ARBA00009093"/>
    </source>
</evidence>
<dbReference type="PROSITE" id="PS51640">
    <property type="entry name" value="MRG"/>
    <property type="match status" value="1"/>
</dbReference>
<keyword evidence="8" id="KW-0175">Coiled coil</keyword>
<dbReference type="GO" id="GO:0031011">
    <property type="term" value="C:Ino80 complex"/>
    <property type="evidence" value="ECO:0007669"/>
    <property type="project" value="InterPro"/>
</dbReference>
<feature type="compositionally biased region" description="Acidic residues" evidence="9">
    <location>
        <begin position="348"/>
        <end position="394"/>
    </location>
</feature>
<evidence type="ECO:0000256" key="8">
    <source>
        <dbReference type="SAM" id="Coils"/>
    </source>
</evidence>
<keyword evidence="6" id="KW-0804">Transcription</keyword>
<evidence type="ECO:0000313" key="13">
    <source>
        <dbReference type="Proteomes" id="UP000650582"/>
    </source>
</evidence>
<dbReference type="PANTHER" id="PTHR10880:SF15">
    <property type="entry name" value="MSL COMPLEX SUBUNIT 3"/>
    <property type="match status" value="1"/>
</dbReference>
<dbReference type="GO" id="GO:0035267">
    <property type="term" value="C:NuA4 histone acetyltransferase complex"/>
    <property type="evidence" value="ECO:0007669"/>
    <property type="project" value="TreeGrafter"/>
</dbReference>
<dbReference type="InterPro" id="IPR016197">
    <property type="entry name" value="Chromo-like_dom_sf"/>
</dbReference>